<feature type="transmembrane region" description="Helical" evidence="1">
    <location>
        <begin position="89"/>
        <end position="115"/>
    </location>
</feature>
<feature type="transmembrane region" description="Helical" evidence="1">
    <location>
        <begin position="127"/>
        <end position="146"/>
    </location>
</feature>
<keyword evidence="1" id="KW-0472">Membrane</keyword>
<dbReference type="Proteomes" id="UP000033260">
    <property type="component" value="Chromosome"/>
</dbReference>
<keyword evidence="1" id="KW-1133">Transmembrane helix</keyword>
<feature type="transmembrane region" description="Helical" evidence="1">
    <location>
        <begin position="53"/>
        <end position="69"/>
    </location>
</feature>
<feature type="transmembrane region" description="Helical" evidence="1">
    <location>
        <begin position="20"/>
        <end position="41"/>
    </location>
</feature>
<proteinExistence type="predicted"/>
<sequence>MKEKVNFNFWLRTTREISYAFFIGALPVLTCTTAEEVNALVNTLLAAPPLMKYYLWLLFAFAAVSIFTWRSTYRSFELIGKSRELHRFFVNIGGSLLMAFRAALGAMIGFLLAWWYRDLEGMSVDGVVSVIGYAMFTLVVSVMLAWTDDVLRDPQAASRAG</sequence>
<evidence type="ECO:0000256" key="1">
    <source>
        <dbReference type="SAM" id="Phobius"/>
    </source>
</evidence>
<organism evidence="2 3">
    <name type="scientific">Pseudomonas putida S13.1.2</name>
    <dbReference type="NCBI Taxonomy" id="1384061"/>
    <lineage>
        <taxon>Bacteria</taxon>
        <taxon>Pseudomonadati</taxon>
        <taxon>Pseudomonadota</taxon>
        <taxon>Gammaproteobacteria</taxon>
        <taxon>Pseudomonadales</taxon>
        <taxon>Pseudomonadaceae</taxon>
        <taxon>Pseudomonas</taxon>
    </lineage>
</organism>
<accession>A0AAU8RSP4</accession>
<name>A0AAU8RSP4_PSEPU</name>
<dbReference type="EMBL" id="CP010979">
    <property type="protein sequence ID" value="AJQ46191.1"/>
    <property type="molecule type" value="Genomic_DNA"/>
</dbReference>
<reference evidence="2 3" key="1">
    <citation type="submission" date="2015-02" db="EMBL/GenBank/DDBJ databases">
        <title>Complete Genome Sequencing of Pseudomonas putida S13.1.2.</title>
        <authorList>
            <person name="Chong T.M."/>
            <person name="Chan K.G."/>
            <person name="Dessaux Y."/>
        </authorList>
    </citation>
    <scope>NUCLEOTIDE SEQUENCE [LARGE SCALE GENOMIC DNA]</scope>
    <source>
        <strain evidence="2 3">S13.1.2</strain>
    </source>
</reference>
<evidence type="ECO:0000313" key="2">
    <source>
        <dbReference type="EMBL" id="AJQ46191.1"/>
    </source>
</evidence>
<protein>
    <submittedName>
        <fullName evidence="2">Uncharacterized protein</fullName>
    </submittedName>
</protein>
<dbReference type="RefSeq" id="WP_019471945.1">
    <property type="nucleotide sequence ID" value="NZ_CP010979.1"/>
</dbReference>
<keyword evidence="1" id="KW-0812">Transmembrane</keyword>
<gene>
    <name evidence="2" type="ORF">N805_02680</name>
</gene>
<evidence type="ECO:0000313" key="3">
    <source>
        <dbReference type="Proteomes" id="UP000033260"/>
    </source>
</evidence>
<dbReference type="AlphaFoldDB" id="A0AAU8RSP4"/>